<dbReference type="Proteomes" id="UP000600101">
    <property type="component" value="Unassembled WGS sequence"/>
</dbReference>
<dbReference type="AlphaFoldDB" id="A0A9X0R5C3"/>
<evidence type="ECO:0000313" key="1">
    <source>
        <dbReference type="EMBL" id="MBC4019245.1"/>
    </source>
</evidence>
<organism evidence="1 2">
    <name type="scientific">Siccirubricoccus deserti</name>
    <dbReference type="NCBI Taxonomy" id="2013562"/>
    <lineage>
        <taxon>Bacteria</taxon>
        <taxon>Pseudomonadati</taxon>
        <taxon>Pseudomonadota</taxon>
        <taxon>Alphaproteobacteria</taxon>
        <taxon>Acetobacterales</taxon>
        <taxon>Roseomonadaceae</taxon>
        <taxon>Siccirubricoccus</taxon>
    </lineage>
</organism>
<reference evidence="1" key="1">
    <citation type="submission" date="2020-08" db="EMBL/GenBank/DDBJ databases">
        <authorList>
            <person name="Hu Y."/>
            <person name="Nguyen S.V."/>
            <person name="Li F."/>
            <person name="Fanning S."/>
        </authorList>
    </citation>
    <scope>NUCLEOTIDE SEQUENCE</scope>
    <source>
        <strain evidence="1">SYSU D8009</strain>
    </source>
</reference>
<keyword evidence="2" id="KW-1185">Reference proteome</keyword>
<accession>A0A9X0R5C3</accession>
<proteinExistence type="predicted"/>
<name>A0A9X0R5C3_9PROT</name>
<protein>
    <submittedName>
        <fullName evidence="1">Uncharacterized protein</fullName>
    </submittedName>
</protein>
<dbReference type="EMBL" id="JACOMF010000148">
    <property type="protein sequence ID" value="MBC4019245.1"/>
    <property type="molecule type" value="Genomic_DNA"/>
</dbReference>
<comment type="caution">
    <text evidence="1">The sequence shown here is derived from an EMBL/GenBank/DDBJ whole genome shotgun (WGS) entry which is preliminary data.</text>
</comment>
<gene>
    <name evidence="1" type="ORF">H7965_28940</name>
</gene>
<sequence>MARNQGAEAEAENDMGHRGKLGFIWNDRSAYVGTHVMGVVFRRTGRLIGLRRVPVTITGLSASRGVLPGPPS</sequence>
<evidence type="ECO:0000313" key="2">
    <source>
        <dbReference type="Proteomes" id="UP000600101"/>
    </source>
</evidence>